<sequence length="880" mass="89129">MPATAAPAPAESRRGRRALRRVLVALLLLLLLLPLAAAGLFLATFDAEAWKPRLAAAVESATGRTLTLAGPVSVAFGLTPAIALEGVALANLPGGSRPEMLTLRRAELRLALLPLLAREIRVRRLVLVEPDLLLEADAQGRPNWLFQPAAAPAVPAAEGASRPAEAAREAGRRLGIAVDALTVERGRVTYRAAPGGASPRVVAIAIPRLDAAAPAEGPVRLEGTLQHAGVPVALRAEGGPLSALGSPGRAWPVRLSAHTEGLRLDAEGALAAPGAGWRLRVRAEAADLARLAPLVPDLPLPPLRQVAASAELAAAEAGAPWPVTVADLRLRAGPSDLGALRQGLALNRLDLAAPAPDRPVQVAVEAALGPLPLRLEGTLGAPLALLRGDAPFPVELALGAGAASGTVKGAIADPRAIAGVDLRLEGRVPDLAELRPLLGDGPLPPLRDVTLAARLAERGVGFAGGAVLRELRLESPAGDVAGEVAYAIGARDAVAARLASRRLRLDALLPPRPAAASPAAAAPPPSVPPGDVAPRRVIPEILLPVAALGLLDADLVWRIAVLSGPGGAVWRDVEAQIALEAGRGRAGLRAGATPTAGRREGGALSLTLGVEARQDPPAVSLAARAPDLDLAGLLAAFGQPPRAAGRLWLAADLRGRGRDTRALAATLDGGLGLAATEGEVEAALLEPVLAPLRRSNLPLPPLPARIAVSCLALRVAVEDGVARSQAMLLDSAIGRFGGGGALNLRDESLALRLLPDIRAAGVAVRAPVHVAGTLAAPRLGVDPAAAAAGGLEAFLSLQNTPDRTLQALAGALGGGAAATLPDCAAQLAVARGESRPAPAAAPAQRPAEARPAAPSREPAPGLPGGVPPPVQNLLRGLLGR</sequence>
<evidence type="ECO:0000313" key="4">
    <source>
        <dbReference type="Proteomes" id="UP001519924"/>
    </source>
</evidence>
<feature type="compositionally biased region" description="Low complexity" evidence="1">
    <location>
        <begin position="835"/>
        <end position="859"/>
    </location>
</feature>
<accession>A0ABS7F4U1</accession>
<gene>
    <name evidence="3" type="ORF">K1J50_09880</name>
</gene>
<protein>
    <submittedName>
        <fullName evidence="3">AsmA family protein</fullName>
    </submittedName>
</protein>
<feature type="region of interest" description="Disordered" evidence="1">
    <location>
        <begin position="835"/>
        <end position="880"/>
    </location>
</feature>
<evidence type="ECO:0000259" key="2">
    <source>
        <dbReference type="Pfam" id="PF05170"/>
    </source>
</evidence>
<dbReference type="PANTHER" id="PTHR30441:SF4">
    <property type="entry name" value="PROTEIN ASMA"/>
    <property type="match status" value="1"/>
</dbReference>
<proteinExistence type="predicted"/>
<dbReference type="PANTHER" id="PTHR30441">
    <property type="entry name" value="DUF748 DOMAIN-CONTAINING PROTEIN"/>
    <property type="match status" value="1"/>
</dbReference>
<dbReference type="InterPro" id="IPR007844">
    <property type="entry name" value="AsmA"/>
</dbReference>
<dbReference type="RefSeq" id="WP_220117550.1">
    <property type="nucleotide sequence ID" value="NZ_JAHZUY010000022.1"/>
</dbReference>
<organism evidence="3 4">
    <name type="scientific">Caldovatus aquaticus</name>
    <dbReference type="NCBI Taxonomy" id="2865671"/>
    <lineage>
        <taxon>Bacteria</taxon>
        <taxon>Pseudomonadati</taxon>
        <taxon>Pseudomonadota</taxon>
        <taxon>Alphaproteobacteria</taxon>
        <taxon>Acetobacterales</taxon>
        <taxon>Roseomonadaceae</taxon>
        <taxon>Caldovatus</taxon>
    </lineage>
</organism>
<evidence type="ECO:0000313" key="3">
    <source>
        <dbReference type="EMBL" id="MBW8269796.1"/>
    </source>
</evidence>
<keyword evidence="4" id="KW-1185">Reference proteome</keyword>
<evidence type="ECO:0000256" key="1">
    <source>
        <dbReference type="SAM" id="MobiDB-lite"/>
    </source>
</evidence>
<dbReference type="InterPro" id="IPR052894">
    <property type="entry name" value="AsmA-related"/>
</dbReference>
<name>A0ABS7F4U1_9PROT</name>
<feature type="domain" description="AsmA" evidence="2">
    <location>
        <begin position="19"/>
        <end position="191"/>
    </location>
</feature>
<dbReference type="EMBL" id="JAHZUY010000022">
    <property type="protein sequence ID" value="MBW8269796.1"/>
    <property type="molecule type" value="Genomic_DNA"/>
</dbReference>
<reference evidence="3 4" key="1">
    <citation type="submission" date="2021-08" db="EMBL/GenBank/DDBJ databases">
        <title>Caldovatus sediminis gen. nov., sp. nov., a moderately thermophilic bacterium isolated from a hot spring.</title>
        <authorList>
            <person name="Hu C.-J."/>
            <person name="Li W.-J."/>
            <person name="Xian W.-D."/>
        </authorList>
    </citation>
    <scope>NUCLEOTIDE SEQUENCE [LARGE SCALE GENOMIC DNA]</scope>
    <source>
        <strain evidence="3 4">SYSU G05006</strain>
    </source>
</reference>
<comment type="caution">
    <text evidence="3">The sequence shown here is derived from an EMBL/GenBank/DDBJ whole genome shotgun (WGS) entry which is preliminary data.</text>
</comment>
<dbReference type="Proteomes" id="UP001519924">
    <property type="component" value="Unassembled WGS sequence"/>
</dbReference>
<dbReference type="Pfam" id="PF05170">
    <property type="entry name" value="AsmA"/>
    <property type="match status" value="1"/>
</dbReference>